<feature type="transmembrane region" description="Helical" evidence="6">
    <location>
        <begin position="295"/>
        <end position="315"/>
    </location>
</feature>
<dbReference type="RefSeq" id="WP_354088900.1">
    <property type="nucleotide sequence ID" value="NZ_JBEPTF010000002.1"/>
</dbReference>
<evidence type="ECO:0000256" key="4">
    <source>
        <dbReference type="ARBA" id="ARBA00022989"/>
    </source>
</evidence>
<keyword evidence="3 6" id="KW-0812">Transmembrane</keyword>
<accession>A0ABV2RBI7</accession>
<dbReference type="InterPro" id="IPR042094">
    <property type="entry name" value="T2SS_GspF_sf"/>
</dbReference>
<reference evidence="8 9" key="1">
    <citation type="submission" date="2024-06" db="EMBL/GenBank/DDBJ databases">
        <title>Sorghum-associated microbial communities from plants grown in Nebraska, USA.</title>
        <authorList>
            <person name="Schachtman D."/>
        </authorList>
    </citation>
    <scope>NUCLEOTIDE SEQUENCE [LARGE SCALE GENOMIC DNA]</scope>
    <source>
        <strain evidence="8 9">2814</strain>
    </source>
</reference>
<feature type="transmembrane region" description="Helical" evidence="6">
    <location>
        <begin position="87"/>
        <end position="110"/>
    </location>
</feature>
<dbReference type="EMBL" id="JBEPTF010000002">
    <property type="protein sequence ID" value="MET4683948.1"/>
    <property type="molecule type" value="Genomic_DNA"/>
</dbReference>
<keyword evidence="2" id="KW-1003">Cell membrane</keyword>
<name>A0ABV2RBI7_9CAUL</name>
<keyword evidence="9" id="KW-1185">Reference proteome</keyword>
<organism evidence="8 9">
    <name type="scientific">Brevundimonas faecalis</name>
    <dbReference type="NCBI Taxonomy" id="947378"/>
    <lineage>
        <taxon>Bacteria</taxon>
        <taxon>Pseudomonadati</taxon>
        <taxon>Pseudomonadota</taxon>
        <taxon>Alphaproteobacteria</taxon>
        <taxon>Caulobacterales</taxon>
        <taxon>Caulobacteraceae</taxon>
        <taxon>Brevundimonas</taxon>
    </lineage>
</organism>
<evidence type="ECO:0000313" key="8">
    <source>
        <dbReference type="EMBL" id="MET4683948.1"/>
    </source>
</evidence>
<evidence type="ECO:0000256" key="5">
    <source>
        <dbReference type="ARBA" id="ARBA00023136"/>
    </source>
</evidence>
<dbReference type="InterPro" id="IPR018076">
    <property type="entry name" value="T2SS_GspF_dom"/>
</dbReference>
<comment type="caution">
    <text evidence="8">The sequence shown here is derived from an EMBL/GenBank/DDBJ whole genome shotgun (WGS) entry which is preliminary data.</text>
</comment>
<sequence>MLPILAAVLAFITIGGLGWVLVSGDDSSSQAVKRAKAMGAAREVTAAKRAAANTPEARRKQIMSQLQDVERRERKARMTTAAKLKQAGLSISLRTFVFISIAAGFVGFLISLVLGVHVVLALGIGVAMGLGLPRWIVGFMGKARMKKFSMAFADAVDILVRGIKTGLPVHDCFKIIARESPQPLGDEFQRLVESMGVGLTLSQALDKMYERMPTPELKFFAIVIAIQQKTGGNLAEALTNLTTVLRARRLMGEKIKALSSEAIASAGIIGSLPPVVMILVSVTSPGYMSLLFTDMRGQVLLLASAVWMAFGVFTMKRMISFKY</sequence>
<dbReference type="PANTHER" id="PTHR35007:SF1">
    <property type="entry name" value="PILUS ASSEMBLY PROTEIN"/>
    <property type="match status" value="1"/>
</dbReference>
<evidence type="ECO:0000256" key="1">
    <source>
        <dbReference type="ARBA" id="ARBA00004651"/>
    </source>
</evidence>
<evidence type="ECO:0000313" key="9">
    <source>
        <dbReference type="Proteomes" id="UP001549313"/>
    </source>
</evidence>
<feature type="transmembrane region" description="Helical" evidence="6">
    <location>
        <begin position="6"/>
        <end position="24"/>
    </location>
</feature>
<keyword evidence="5 6" id="KW-0472">Membrane</keyword>
<evidence type="ECO:0000256" key="2">
    <source>
        <dbReference type="ARBA" id="ARBA00022475"/>
    </source>
</evidence>
<proteinExistence type="predicted"/>
<gene>
    <name evidence="8" type="ORF">ABIE19_001878</name>
</gene>
<feature type="transmembrane region" description="Helical" evidence="6">
    <location>
        <begin position="116"/>
        <end position="137"/>
    </location>
</feature>
<keyword evidence="4 6" id="KW-1133">Transmembrane helix</keyword>
<dbReference type="PANTHER" id="PTHR35007">
    <property type="entry name" value="INTEGRAL MEMBRANE PROTEIN-RELATED"/>
    <property type="match status" value="1"/>
</dbReference>
<dbReference type="Proteomes" id="UP001549313">
    <property type="component" value="Unassembled WGS sequence"/>
</dbReference>
<dbReference type="Pfam" id="PF00482">
    <property type="entry name" value="T2SSF"/>
    <property type="match status" value="1"/>
</dbReference>
<evidence type="ECO:0000256" key="6">
    <source>
        <dbReference type="SAM" id="Phobius"/>
    </source>
</evidence>
<evidence type="ECO:0000256" key="3">
    <source>
        <dbReference type="ARBA" id="ARBA00022692"/>
    </source>
</evidence>
<feature type="transmembrane region" description="Helical" evidence="6">
    <location>
        <begin position="258"/>
        <end position="283"/>
    </location>
</feature>
<protein>
    <submittedName>
        <fullName evidence="8">Tight adherence protein B</fullName>
    </submittedName>
</protein>
<dbReference type="Gene3D" id="1.20.81.30">
    <property type="entry name" value="Type II secretion system (T2SS), domain F"/>
    <property type="match status" value="1"/>
</dbReference>
<feature type="domain" description="Type II secretion system protein GspF" evidence="7">
    <location>
        <begin position="157"/>
        <end position="280"/>
    </location>
</feature>
<evidence type="ECO:0000259" key="7">
    <source>
        <dbReference type="Pfam" id="PF00482"/>
    </source>
</evidence>
<comment type="subcellular location">
    <subcellularLocation>
        <location evidence="1">Cell membrane</location>
        <topology evidence="1">Multi-pass membrane protein</topology>
    </subcellularLocation>
</comment>